<feature type="transmembrane region" description="Helical" evidence="1">
    <location>
        <begin position="268"/>
        <end position="285"/>
    </location>
</feature>
<protein>
    <submittedName>
        <fullName evidence="2">GntP family permease</fullName>
    </submittedName>
</protein>
<keyword evidence="3" id="KW-1185">Reference proteome</keyword>
<feature type="transmembrane region" description="Helical" evidence="1">
    <location>
        <begin position="341"/>
        <end position="369"/>
    </location>
</feature>
<dbReference type="EMBL" id="CP102453">
    <property type="protein sequence ID" value="UUX33427.1"/>
    <property type="molecule type" value="Genomic_DNA"/>
</dbReference>
<keyword evidence="1" id="KW-0812">Transmembrane</keyword>
<proteinExistence type="predicted"/>
<dbReference type="Pfam" id="PF02447">
    <property type="entry name" value="GntP_permease"/>
    <property type="match status" value="1"/>
</dbReference>
<evidence type="ECO:0000313" key="3">
    <source>
        <dbReference type="Proteomes" id="UP001315967"/>
    </source>
</evidence>
<accession>A0ABY5P3W2</accession>
<feature type="transmembrane region" description="Helical" evidence="1">
    <location>
        <begin position="7"/>
        <end position="40"/>
    </location>
</feature>
<feature type="transmembrane region" description="Helical" evidence="1">
    <location>
        <begin position="60"/>
        <end position="79"/>
    </location>
</feature>
<reference evidence="2 3" key="1">
    <citation type="submission" date="2022-08" db="EMBL/GenBank/DDBJ databases">
        <title>Aerococcaceae sp. nov isolated from spoiled eye mask.</title>
        <authorList>
            <person name="Zhou G."/>
            <person name="Xie X.-B."/>
            <person name="Shi Q.-S."/>
            <person name="Wang Y.-S."/>
            <person name="Wen X."/>
            <person name="Peng H."/>
            <person name="Yang X.-J."/>
            <person name="Tao H.-B."/>
            <person name="Huang X.-M."/>
        </authorList>
    </citation>
    <scope>NUCLEOTIDE SEQUENCE [LARGE SCALE GENOMIC DNA]</scope>
    <source>
        <strain evidence="3">DM20194951</strain>
    </source>
</reference>
<sequence length="444" mass="47259">MEILGSIGVLLGVFIIILLAVRGLNVLIAAPIATAVVVLFNEMNIFETLLGTGSQQFMGALGNYVVNFFAVFLLGSILAKLMEESGATVSIANYILDKFGKDKPYSVLVAIFIISAVLTYGGISLFVVMFAIIPLARSLFKKLDISWHLIQVPLWLGIATITMTMLPGTPAIQNVIPIQYLGTSLTAAPIPSILGSIGTVIFGLTYMRYVLNKSLAKGENYATHTNDETVEIELENLPSFASSIAPLLVLITIAITGSVFGNDFWRTNVIYFALLIGILLGYFLFRPYITDIVKVLNIGAVSSMSPLITTATSVAFGAVVMSVPGFTFFADLMLNVPGGPLVALTVLTAVMSGITGSTSGALGIVIPAYGQYFLDAGVHPEMIHRVASVGANFLTLVPHGGAMLTFLMISGLTHKNGFKDAFNTAFFGSLVAQVIIIISGSFIY</sequence>
<feature type="transmembrane region" description="Helical" evidence="1">
    <location>
        <begin position="107"/>
        <end position="133"/>
    </location>
</feature>
<dbReference type="PANTHER" id="PTHR30354">
    <property type="entry name" value="GNT FAMILY GLUCONATE TRANSPORTER"/>
    <property type="match status" value="1"/>
</dbReference>
<feature type="transmembrane region" description="Helical" evidence="1">
    <location>
        <begin position="305"/>
        <end position="329"/>
    </location>
</feature>
<evidence type="ECO:0000256" key="1">
    <source>
        <dbReference type="SAM" id="Phobius"/>
    </source>
</evidence>
<feature type="transmembrane region" description="Helical" evidence="1">
    <location>
        <begin position="178"/>
        <end position="204"/>
    </location>
</feature>
<feature type="transmembrane region" description="Helical" evidence="1">
    <location>
        <begin position="421"/>
        <end position="443"/>
    </location>
</feature>
<dbReference type="PANTHER" id="PTHR30354:SF7">
    <property type="entry name" value="BLL7963 PROTEIN"/>
    <property type="match status" value="1"/>
</dbReference>
<dbReference type="Proteomes" id="UP001315967">
    <property type="component" value="Chromosome"/>
</dbReference>
<evidence type="ECO:0000313" key="2">
    <source>
        <dbReference type="EMBL" id="UUX33427.1"/>
    </source>
</evidence>
<organism evidence="2 3">
    <name type="scientific">Fundicoccus culcitae</name>
    <dbReference type="NCBI Taxonomy" id="2969821"/>
    <lineage>
        <taxon>Bacteria</taxon>
        <taxon>Bacillati</taxon>
        <taxon>Bacillota</taxon>
        <taxon>Bacilli</taxon>
        <taxon>Lactobacillales</taxon>
        <taxon>Aerococcaceae</taxon>
        <taxon>Fundicoccus</taxon>
    </lineage>
</organism>
<name>A0ABY5P3W2_9LACT</name>
<feature type="transmembrane region" description="Helical" evidence="1">
    <location>
        <begin position="240"/>
        <end position="261"/>
    </location>
</feature>
<feature type="transmembrane region" description="Helical" evidence="1">
    <location>
        <begin position="389"/>
        <end position="409"/>
    </location>
</feature>
<gene>
    <name evidence="2" type="ORF">NRE15_11015</name>
</gene>
<keyword evidence="1" id="KW-0472">Membrane</keyword>
<feature type="transmembrane region" description="Helical" evidence="1">
    <location>
        <begin position="145"/>
        <end position="166"/>
    </location>
</feature>
<keyword evidence="1" id="KW-1133">Transmembrane helix</keyword>
<dbReference type="RefSeq" id="WP_313792928.1">
    <property type="nucleotide sequence ID" value="NZ_CP102453.1"/>
</dbReference>
<dbReference type="InterPro" id="IPR003474">
    <property type="entry name" value="Glcn_transporter"/>
</dbReference>